<dbReference type="InterPro" id="IPR001607">
    <property type="entry name" value="Znf_UBP"/>
</dbReference>
<evidence type="ECO:0000313" key="16">
    <source>
        <dbReference type="Proteomes" id="UP001212841"/>
    </source>
</evidence>
<dbReference type="Gene3D" id="3.90.70.10">
    <property type="entry name" value="Cysteine proteinases"/>
    <property type="match status" value="2"/>
</dbReference>
<evidence type="ECO:0000256" key="8">
    <source>
        <dbReference type="ARBA" id="ARBA00022807"/>
    </source>
</evidence>
<keyword evidence="6 11" id="KW-0833">Ubl conjugation pathway</keyword>
<evidence type="ECO:0000256" key="2">
    <source>
        <dbReference type="ARBA" id="ARBA00009085"/>
    </source>
</evidence>
<feature type="compositionally biased region" description="Basic residues" evidence="12">
    <location>
        <begin position="1"/>
        <end position="20"/>
    </location>
</feature>
<feature type="compositionally biased region" description="Low complexity" evidence="12">
    <location>
        <begin position="663"/>
        <end position="690"/>
    </location>
</feature>
<feature type="compositionally biased region" description="Pro residues" evidence="12">
    <location>
        <begin position="131"/>
        <end position="140"/>
    </location>
</feature>
<keyword evidence="4" id="KW-0479">Metal-binding</keyword>
<accession>A0AAD5SQM0</accession>
<evidence type="ECO:0000256" key="9">
    <source>
        <dbReference type="ARBA" id="ARBA00022833"/>
    </source>
</evidence>
<feature type="domain" description="UBP-type" evidence="14">
    <location>
        <begin position="98"/>
        <end position="214"/>
    </location>
</feature>
<feature type="region of interest" description="Disordered" evidence="12">
    <location>
        <begin position="1"/>
        <end position="33"/>
    </location>
</feature>
<dbReference type="InterPro" id="IPR050164">
    <property type="entry name" value="Peptidase_C19"/>
</dbReference>
<keyword evidence="7 11" id="KW-0378">Hydrolase</keyword>
<comment type="caution">
    <text evidence="15">The sequence shown here is derived from an EMBL/GenBank/DDBJ whole genome shotgun (WGS) entry which is preliminary data.</text>
</comment>
<keyword evidence="3 11" id="KW-0645">Protease</keyword>
<dbReference type="SUPFAM" id="SSF57850">
    <property type="entry name" value="RING/U-box"/>
    <property type="match status" value="1"/>
</dbReference>
<dbReference type="PANTHER" id="PTHR24006">
    <property type="entry name" value="UBIQUITIN CARBOXYL-TERMINAL HYDROLASE"/>
    <property type="match status" value="1"/>
</dbReference>
<reference evidence="15" key="1">
    <citation type="submission" date="2020-05" db="EMBL/GenBank/DDBJ databases">
        <title>Phylogenomic resolution of chytrid fungi.</title>
        <authorList>
            <person name="Stajich J.E."/>
            <person name="Amses K."/>
            <person name="Simmons R."/>
            <person name="Seto K."/>
            <person name="Myers J."/>
            <person name="Bonds A."/>
            <person name="Quandt C.A."/>
            <person name="Barry K."/>
            <person name="Liu P."/>
            <person name="Grigoriev I."/>
            <person name="Longcore J.E."/>
            <person name="James T.Y."/>
        </authorList>
    </citation>
    <scope>NUCLEOTIDE SEQUENCE</scope>
    <source>
        <strain evidence="15">JEL0318</strain>
    </source>
</reference>
<dbReference type="GO" id="GO:0016579">
    <property type="term" value="P:protein deubiquitination"/>
    <property type="evidence" value="ECO:0007669"/>
    <property type="project" value="InterPro"/>
</dbReference>
<evidence type="ECO:0000256" key="12">
    <source>
        <dbReference type="SAM" id="MobiDB-lite"/>
    </source>
</evidence>
<feature type="compositionally biased region" description="Low complexity" evidence="12">
    <location>
        <begin position="273"/>
        <end position="289"/>
    </location>
</feature>
<proteinExistence type="inferred from homology"/>
<feature type="compositionally biased region" description="Low complexity" evidence="12">
    <location>
        <begin position="550"/>
        <end position="562"/>
    </location>
</feature>
<name>A0AAD5SQM0_9FUNG</name>
<feature type="region of interest" description="Disordered" evidence="12">
    <location>
        <begin position="533"/>
        <end position="563"/>
    </location>
</feature>
<dbReference type="GO" id="GO:0004843">
    <property type="term" value="F:cysteine-type deubiquitinase activity"/>
    <property type="evidence" value="ECO:0007669"/>
    <property type="project" value="UniProtKB-UniRule"/>
</dbReference>
<evidence type="ECO:0000256" key="10">
    <source>
        <dbReference type="PROSITE-ProRule" id="PRU00502"/>
    </source>
</evidence>
<dbReference type="Pfam" id="PF02148">
    <property type="entry name" value="zf-UBP"/>
    <property type="match status" value="1"/>
</dbReference>
<feature type="region of interest" description="Disordered" evidence="12">
    <location>
        <begin position="114"/>
        <end position="140"/>
    </location>
</feature>
<dbReference type="PROSITE" id="PS00972">
    <property type="entry name" value="USP_1"/>
    <property type="match status" value="1"/>
</dbReference>
<dbReference type="GO" id="GO:0005829">
    <property type="term" value="C:cytosol"/>
    <property type="evidence" value="ECO:0007669"/>
    <property type="project" value="TreeGrafter"/>
</dbReference>
<dbReference type="PROSITE" id="PS50271">
    <property type="entry name" value="ZF_UBP"/>
    <property type="match status" value="1"/>
</dbReference>
<feature type="compositionally biased region" description="Basic and acidic residues" evidence="12">
    <location>
        <begin position="824"/>
        <end position="833"/>
    </location>
</feature>
<evidence type="ECO:0000256" key="11">
    <source>
        <dbReference type="RuleBase" id="RU366025"/>
    </source>
</evidence>
<keyword evidence="5 10" id="KW-0863">Zinc-finger</keyword>
<feature type="domain" description="USP" evidence="13">
    <location>
        <begin position="243"/>
        <end position="874"/>
    </location>
</feature>
<dbReference type="Proteomes" id="UP001212841">
    <property type="component" value="Unassembled WGS sequence"/>
</dbReference>
<dbReference type="InterPro" id="IPR028889">
    <property type="entry name" value="USP"/>
</dbReference>
<sequence>MTQKKGKAKKTANRAKRPQRKQSISGDASPADLSLDDLDKIIQDDAISDVNGVSALAAADINEDGTINPKKCPHLKAATRITRVGKQLPIALSKAKGPACIGCKRDFQKAEQAFKTKKPVTSEEADGKSDPPTPVAPTPPKPASSLWLCLFCAEINCGRYDEAHGTAHYDKEQHDVVINIETLECWCYACDMPVVGTKDANQTTFDAKNMVEKVFGVKKKPAITPEIKKVAKPPVRRREAPVPGLANLGNTCFFNSVMQCITYTNALRPWLQTTPSETSSSSVTDSETPNEIIPPRPTGALSYAFTSLLNNIHSSKGGTSLNPSELFHRISNKWTMYKRMGQQDSHELMRRLLDGLKEEVLKKDEKGKHLPKQVTYVDDVFGGNLVSVIVCHSCKNISYSYEDFMDVSLPIVGAKEPKSFFDLLPRRTSKVSPSASPEPPASVLDSLTDAMNGTSITDGSPTPVDEKDKLIQQLLKPIQVAGETDALVAKGTLSGKGPVTVEKCLAEFLAVEVLDGSNGWACEECYKRKYGDDKEEAANDGEQKENGEEATTAAAPTDNTAPHVDGQEVIMGDVSPLPATAIVDVTMEEATKESKAPTPESSTAMEMDDITVSTNDSADSEISDANGILTPDTPVAAEVDDAEEADEAVPKTDRFGNTLEVNTNLLPPLPLSAPTSATPSRSTTPVPSTSSKRKHPLIYSRSSKRYLLHSLPNVLVLHLKRFQQVGFSGRTRKVEDVVKFEEFIDVDGLIAPPEKLVKEVQGVRMNGEEGKEEGMASEGIAPPSTIASKPETTKYRLYGVVVHMGGLFGGHYVAYIRVPPKADTTGEDKKNAFEDEEEEESGGGWAYCSDTHVKSCGWEEVEKAQAYILFYEKWEG</sequence>
<dbReference type="CDD" id="cd02667">
    <property type="entry name" value="Peptidase_C19K"/>
    <property type="match status" value="1"/>
</dbReference>
<evidence type="ECO:0000256" key="3">
    <source>
        <dbReference type="ARBA" id="ARBA00022670"/>
    </source>
</evidence>
<dbReference type="EC" id="3.4.19.12" evidence="11"/>
<dbReference type="Gene3D" id="3.30.40.10">
    <property type="entry name" value="Zinc/RING finger domain, C3HC4 (zinc finger)"/>
    <property type="match status" value="1"/>
</dbReference>
<dbReference type="InterPro" id="IPR018200">
    <property type="entry name" value="USP_CS"/>
</dbReference>
<dbReference type="AlphaFoldDB" id="A0AAD5SQM0"/>
<keyword evidence="16" id="KW-1185">Reference proteome</keyword>
<dbReference type="GO" id="GO:0005634">
    <property type="term" value="C:nucleus"/>
    <property type="evidence" value="ECO:0007669"/>
    <property type="project" value="TreeGrafter"/>
</dbReference>
<evidence type="ECO:0000259" key="14">
    <source>
        <dbReference type="PROSITE" id="PS50271"/>
    </source>
</evidence>
<dbReference type="InterPro" id="IPR013083">
    <property type="entry name" value="Znf_RING/FYVE/PHD"/>
</dbReference>
<dbReference type="PANTHER" id="PTHR24006:SF888">
    <property type="entry name" value="UBIQUITIN CARBOXYL-TERMINAL HYDROLASE 30"/>
    <property type="match status" value="1"/>
</dbReference>
<evidence type="ECO:0000256" key="4">
    <source>
        <dbReference type="ARBA" id="ARBA00022723"/>
    </source>
</evidence>
<protein>
    <recommendedName>
        <fullName evidence="11">Ubiquitin carboxyl-terminal hydrolase</fullName>
        <ecNumber evidence="11">3.4.19.12</ecNumber>
    </recommendedName>
</protein>
<keyword evidence="8 11" id="KW-0788">Thiol protease</keyword>
<organism evidence="15 16">
    <name type="scientific">Rhizophlyctis rosea</name>
    <dbReference type="NCBI Taxonomy" id="64517"/>
    <lineage>
        <taxon>Eukaryota</taxon>
        <taxon>Fungi</taxon>
        <taxon>Fungi incertae sedis</taxon>
        <taxon>Chytridiomycota</taxon>
        <taxon>Chytridiomycota incertae sedis</taxon>
        <taxon>Chytridiomycetes</taxon>
        <taxon>Rhizophlyctidales</taxon>
        <taxon>Rhizophlyctidaceae</taxon>
        <taxon>Rhizophlyctis</taxon>
    </lineage>
</organism>
<feature type="region of interest" description="Disordered" evidence="12">
    <location>
        <begin position="824"/>
        <end position="843"/>
    </location>
</feature>
<evidence type="ECO:0000256" key="6">
    <source>
        <dbReference type="ARBA" id="ARBA00022786"/>
    </source>
</evidence>
<keyword evidence="9" id="KW-0862">Zinc</keyword>
<dbReference type="GO" id="GO:0008270">
    <property type="term" value="F:zinc ion binding"/>
    <property type="evidence" value="ECO:0007669"/>
    <property type="project" value="UniProtKB-KW"/>
</dbReference>
<dbReference type="InterPro" id="IPR001394">
    <property type="entry name" value="Peptidase_C19_UCH"/>
</dbReference>
<feature type="region of interest" description="Disordered" evidence="12">
    <location>
        <begin position="767"/>
        <end position="786"/>
    </location>
</feature>
<feature type="region of interest" description="Disordered" evidence="12">
    <location>
        <begin position="273"/>
        <end position="295"/>
    </location>
</feature>
<dbReference type="SUPFAM" id="SSF54001">
    <property type="entry name" value="Cysteine proteinases"/>
    <property type="match status" value="1"/>
</dbReference>
<evidence type="ECO:0000256" key="7">
    <source>
        <dbReference type="ARBA" id="ARBA00022801"/>
    </source>
</evidence>
<dbReference type="Pfam" id="PF00443">
    <property type="entry name" value="UCH"/>
    <property type="match status" value="1"/>
</dbReference>
<evidence type="ECO:0000256" key="1">
    <source>
        <dbReference type="ARBA" id="ARBA00000707"/>
    </source>
</evidence>
<dbReference type="InterPro" id="IPR038765">
    <property type="entry name" value="Papain-like_cys_pep_sf"/>
</dbReference>
<evidence type="ECO:0000256" key="5">
    <source>
        <dbReference type="ARBA" id="ARBA00022771"/>
    </source>
</evidence>
<feature type="region of interest" description="Disordered" evidence="12">
    <location>
        <begin position="663"/>
        <end position="696"/>
    </location>
</feature>
<dbReference type="PROSITE" id="PS50235">
    <property type="entry name" value="USP_3"/>
    <property type="match status" value="1"/>
</dbReference>
<comment type="catalytic activity">
    <reaction evidence="1 11">
        <text>Thiol-dependent hydrolysis of ester, thioester, amide, peptide and isopeptide bonds formed by the C-terminal Gly of ubiquitin (a 76-residue protein attached to proteins as an intracellular targeting signal).</text>
        <dbReference type="EC" id="3.4.19.12"/>
    </reaction>
</comment>
<dbReference type="EMBL" id="JADGJD010000034">
    <property type="protein sequence ID" value="KAJ3056412.1"/>
    <property type="molecule type" value="Genomic_DNA"/>
</dbReference>
<comment type="similarity">
    <text evidence="2 11">Belongs to the peptidase C19 family.</text>
</comment>
<dbReference type="PROSITE" id="PS00973">
    <property type="entry name" value="USP_2"/>
    <property type="match status" value="1"/>
</dbReference>
<evidence type="ECO:0000259" key="13">
    <source>
        <dbReference type="PROSITE" id="PS50235"/>
    </source>
</evidence>
<evidence type="ECO:0000313" key="15">
    <source>
        <dbReference type="EMBL" id="KAJ3056412.1"/>
    </source>
</evidence>
<gene>
    <name evidence="15" type="primary">USP45</name>
    <name evidence="15" type="ORF">HK097_007025</name>
</gene>
<dbReference type="GO" id="GO:0006508">
    <property type="term" value="P:proteolysis"/>
    <property type="evidence" value="ECO:0007669"/>
    <property type="project" value="UniProtKB-KW"/>
</dbReference>